<keyword evidence="2" id="KW-0812">Transmembrane</keyword>
<keyword evidence="2" id="KW-1133">Transmembrane helix</keyword>
<dbReference type="OrthoDB" id="5596129at2759"/>
<accession>A0A9N9BFS1</accession>
<dbReference type="AlphaFoldDB" id="A0A9N9BFS1"/>
<evidence type="ECO:0000313" key="4">
    <source>
        <dbReference type="Proteomes" id="UP000789570"/>
    </source>
</evidence>
<sequence>MLMKFEVSGEHLLRFIFIVICASIIIGVSANKINIVFGFINIKNIEPLISMQIKDLSKDGIPVWSSFVCSPNITKLEVESLKRGESNGESKDKATILSPEHITKTSTNALTSGDWTEKQEVWPCFVFNPRNIRFFPGEVDQIILIAYNDKEVIKSNPNGILFGIFDEERNMSSVQPFAGPIPSVNTFTFTSSTNTYTERRPYTLYDLVSSVGGLLTLTSVIWFFLFGRGKYRSWGIVQRYLLHTSPNAMRKDDSDLLLPISYKDKDVERQMSSNTLVGSPSTITGKPVSSSPPPISDNIHTNSLYYFSATGTPAQHGFSLPPFHPVSRSKSLNKKIDARINQKLWFVEQTLSRHYLSGFRLRNYDVELKKLETLKKGHTSSSISSFNPEELRPQYPNVTIRQSSLEKKPMGRNKINTESTDIGDGYSDSYVSASTPSSSHLPNIPVQLLPRKTITIITK</sequence>
<feature type="transmembrane region" description="Helical" evidence="2">
    <location>
        <begin position="202"/>
        <end position="225"/>
    </location>
</feature>
<reference evidence="3" key="1">
    <citation type="submission" date="2021-06" db="EMBL/GenBank/DDBJ databases">
        <authorList>
            <person name="Kallberg Y."/>
            <person name="Tangrot J."/>
            <person name="Rosling A."/>
        </authorList>
    </citation>
    <scope>NUCLEOTIDE SEQUENCE</scope>
    <source>
        <strain evidence="3">UK204</strain>
    </source>
</reference>
<dbReference type="EMBL" id="CAJVPQ010001668">
    <property type="protein sequence ID" value="CAG8564228.1"/>
    <property type="molecule type" value="Genomic_DNA"/>
</dbReference>
<feature type="region of interest" description="Disordered" evidence="1">
    <location>
        <begin position="271"/>
        <end position="294"/>
    </location>
</feature>
<organism evidence="3 4">
    <name type="scientific">Funneliformis caledonium</name>
    <dbReference type="NCBI Taxonomy" id="1117310"/>
    <lineage>
        <taxon>Eukaryota</taxon>
        <taxon>Fungi</taxon>
        <taxon>Fungi incertae sedis</taxon>
        <taxon>Mucoromycota</taxon>
        <taxon>Glomeromycotina</taxon>
        <taxon>Glomeromycetes</taxon>
        <taxon>Glomerales</taxon>
        <taxon>Glomeraceae</taxon>
        <taxon>Funneliformis</taxon>
    </lineage>
</organism>
<feature type="transmembrane region" description="Helical" evidence="2">
    <location>
        <begin position="12"/>
        <end position="30"/>
    </location>
</feature>
<feature type="compositionally biased region" description="Polar residues" evidence="1">
    <location>
        <begin position="271"/>
        <end position="289"/>
    </location>
</feature>
<keyword evidence="2" id="KW-0472">Membrane</keyword>
<proteinExistence type="predicted"/>
<evidence type="ECO:0000313" key="3">
    <source>
        <dbReference type="EMBL" id="CAG8564228.1"/>
    </source>
</evidence>
<feature type="region of interest" description="Disordered" evidence="1">
    <location>
        <begin position="400"/>
        <end position="421"/>
    </location>
</feature>
<dbReference type="Proteomes" id="UP000789570">
    <property type="component" value="Unassembled WGS sequence"/>
</dbReference>
<evidence type="ECO:0000256" key="2">
    <source>
        <dbReference type="SAM" id="Phobius"/>
    </source>
</evidence>
<gene>
    <name evidence="3" type="ORF">FCALED_LOCUS6763</name>
</gene>
<evidence type="ECO:0000256" key="1">
    <source>
        <dbReference type="SAM" id="MobiDB-lite"/>
    </source>
</evidence>
<keyword evidence="4" id="KW-1185">Reference proteome</keyword>
<name>A0A9N9BFS1_9GLOM</name>
<comment type="caution">
    <text evidence="3">The sequence shown here is derived from an EMBL/GenBank/DDBJ whole genome shotgun (WGS) entry which is preliminary data.</text>
</comment>
<protein>
    <submittedName>
        <fullName evidence="3">15084_t:CDS:1</fullName>
    </submittedName>
</protein>